<reference evidence="2" key="1">
    <citation type="submission" date="2023-06" db="EMBL/GenBank/DDBJ databases">
        <title>Genome-scale phylogeny and comparative genomics of the fungal order Sordariales.</title>
        <authorList>
            <consortium name="Lawrence Berkeley National Laboratory"/>
            <person name="Hensen N."/>
            <person name="Bonometti L."/>
            <person name="Westerberg I."/>
            <person name="Brannstrom I.O."/>
            <person name="Guillou S."/>
            <person name="Cros-Aarteil S."/>
            <person name="Calhoun S."/>
            <person name="Haridas S."/>
            <person name="Kuo A."/>
            <person name="Mondo S."/>
            <person name="Pangilinan J."/>
            <person name="Riley R."/>
            <person name="Labutti K."/>
            <person name="Andreopoulos B."/>
            <person name="Lipzen A."/>
            <person name="Chen C."/>
            <person name="Yanf M."/>
            <person name="Daum C."/>
            <person name="Ng V."/>
            <person name="Clum A."/>
            <person name="Steindorff A."/>
            <person name="Ohm R."/>
            <person name="Martin F."/>
            <person name="Silar P."/>
            <person name="Natvig D."/>
            <person name="Lalanne C."/>
            <person name="Gautier V."/>
            <person name="Ament-Velasquez S.L."/>
            <person name="Kruys A."/>
            <person name="Hutchinson M.I."/>
            <person name="Powell A.J."/>
            <person name="Barry K."/>
            <person name="Miller A.N."/>
            <person name="Grigoriev I.V."/>
            <person name="Debuchy R."/>
            <person name="Gladieux P."/>
            <person name="Thoren M.H."/>
            <person name="Johannesson H."/>
        </authorList>
    </citation>
    <scope>NUCLEOTIDE SEQUENCE</scope>
    <source>
        <strain evidence="2">SMH4607-1</strain>
    </source>
</reference>
<keyword evidence="3" id="KW-1185">Reference proteome</keyword>
<sequence length="81" mass="9344">MKMKTLSSFLFLKVLISCWDAMMAWRHSIGQPLVRLKSTHESYRLYFKLDLTYAVEPPMERRLHIIASLIPTASSCSLKVG</sequence>
<gene>
    <name evidence="2" type="ORF">B0H67DRAFT_84696</name>
</gene>
<accession>A0AA40BCH3</accession>
<organism evidence="2 3">
    <name type="scientific">Lasiosphaeris hirsuta</name>
    <dbReference type="NCBI Taxonomy" id="260670"/>
    <lineage>
        <taxon>Eukaryota</taxon>
        <taxon>Fungi</taxon>
        <taxon>Dikarya</taxon>
        <taxon>Ascomycota</taxon>
        <taxon>Pezizomycotina</taxon>
        <taxon>Sordariomycetes</taxon>
        <taxon>Sordariomycetidae</taxon>
        <taxon>Sordariales</taxon>
        <taxon>Lasiosphaeriaceae</taxon>
        <taxon>Lasiosphaeris</taxon>
    </lineage>
</organism>
<proteinExistence type="predicted"/>
<evidence type="ECO:0000313" key="2">
    <source>
        <dbReference type="EMBL" id="KAK0731716.1"/>
    </source>
</evidence>
<dbReference type="EMBL" id="JAUKUA010000001">
    <property type="protein sequence ID" value="KAK0731716.1"/>
    <property type="molecule type" value="Genomic_DNA"/>
</dbReference>
<feature type="chain" id="PRO_5041237746" description="Secreted protein" evidence="1">
    <location>
        <begin position="25"/>
        <end position="81"/>
    </location>
</feature>
<dbReference type="Proteomes" id="UP001172102">
    <property type="component" value="Unassembled WGS sequence"/>
</dbReference>
<evidence type="ECO:0000256" key="1">
    <source>
        <dbReference type="SAM" id="SignalP"/>
    </source>
</evidence>
<comment type="caution">
    <text evidence="2">The sequence shown here is derived from an EMBL/GenBank/DDBJ whole genome shotgun (WGS) entry which is preliminary data.</text>
</comment>
<keyword evidence="1" id="KW-0732">Signal</keyword>
<feature type="signal peptide" evidence="1">
    <location>
        <begin position="1"/>
        <end position="24"/>
    </location>
</feature>
<evidence type="ECO:0000313" key="3">
    <source>
        <dbReference type="Proteomes" id="UP001172102"/>
    </source>
</evidence>
<dbReference type="AlphaFoldDB" id="A0AA40BCH3"/>
<name>A0AA40BCH3_9PEZI</name>
<protein>
    <recommendedName>
        <fullName evidence="4">Secreted protein</fullName>
    </recommendedName>
</protein>
<evidence type="ECO:0008006" key="4">
    <source>
        <dbReference type="Google" id="ProtNLM"/>
    </source>
</evidence>